<evidence type="ECO:0000256" key="2">
    <source>
        <dbReference type="SAM" id="SignalP"/>
    </source>
</evidence>
<evidence type="ECO:0000256" key="1">
    <source>
        <dbReference type="SAM" id="MobiDB-lite"/>
    </source>
</evidence>
<name>A0AA41XPJ1_9MYCO</name>
<evidence type="ECO:0000313" key="3">
    <source>
        <dbReference type="EMBL" id="MCV7378829.1"/>
    </source>
</evidence>
<dbReference type="Proteomes" id="UP001141650">
    <property type="component" value="Unassembled WGS sequence"/>
</dbReference>
<proteinExistence type="predicted"/>
<comment type="caution">
    <text evidence="3">The sequence shown here is derived from an EMBL/GenBank/DDBJ whole genome shotgun (WGS) entry which is preliminary data.</text>
</comment>
<organism evidence="3 4">
    <name type="scientific">Mycobacterium alsense</name>
    <dbReference type="NCBI Taxonomy" id="324058"/>
    <lineage>
        <taxon>Bacteria</taxon>
        <taxon>Bacillati</taxon>
        <taxon>Actinomycetota</taxon>
        <taxon>Actinomycetes</taxon>
        <taxon>Mycobacteriales</taxon>
        <taxon>Mycobacteriaceae</taxon>
        <taxon>Mycobacterium</taxon>
    </lineage>
</organism>
<keyword evidence="2" id="KW-0732">Signal</keyword>
<gene>
    <name evidence="3" type="ORF">H7K38_09195</name>
</gene>
<evidence type="ECO:0008006" key="5">
    <source>
        <dbReference type="Google" id="ProtNLM"/>
    </source>
</evidence>
<dbReference type="PROSITE" id="PS51257">
    <property type="entry name" value="PROKAR_LIPOPROTEIN"/>
    <property type="match status" value="1"/>
</dbReference>
<sequence>MRSRWPSRATEAAALCLLAVLAAGCDITTGGSATGRKVSSATSEPPPATRPPDPAEPVPGVETTLRDHIPPNALACFPPPPASGTMTKASVADPAAPEITIPLPDGWSSSPGTGDVALTGNGPGGMSVRVAITPTALDPGGAFLRYAADLRTGHPGLKVAVAPAQFCGYSSQLLSGTGSGPGSVDLADRVTHIWTNTAAFLVTVHLQGPSGSTGFDAAKSTVMQQFAVVIP</sequence>
<reference evidence="3" key="1">
    <citation type="submission" date="2020-07" db="EMBL/GenBank/DDBJ databases">
        <authorList>
            <person name="Pettersson B.M.F."/>
            <person name="Behra P.R.K."/>
            <person name="Ramesh M."/>
            <person name="Das S."/>
            <person name="Dasgupta S."/>
            <person name="Kirsebom L.A."/>
        </authorList>
    </citation>
    <scope>NUCLEOTIDE SEQUENCE</scope>
    <source>
        <strain evidence="3">CCUG 55640</strain>
    </source>
</reference>
<feature type="compositionally biased region" description="Pro residues" evidence="1">
    <location>
        <begin position="44"/>
        <end position="57"/>
    </location>
</feature>
<feature type="signal peptide" evidence="2">
    <location>
        <begin position="1"/>
        <end position="22"/>
    </location>
</feature>
<evidence type="ECO:0000313" key="4">
    <source>
        <dbReference type="Proteomes" id="UP001141650"/>
    </source>
</evidence>
<accession>A0AA41XPJ1</accession>
<dbReference type="EMBL" id="JACKVH010000012">
    <property type="protein sequence ID" value="MCV7378829.1"/>
    <property type="molecule type" value="Genomic_DNA"/>
</dbReference>
<protein>
    <recommendedName>
        <fullName evidence="5">Lipoprotein LpqN</fullName>
    </recommendedName>
</protein>
<feature type="region of interest" description="Disordered" evidence="1">
    <location>
        <begin position="29"/>
        <end position="92"/>
    </location>
</feature>
<feature type="chain" id="PRO_5041423285" description="Lipoprotein LpqN" evidence="2">
    <location>
        <begin position="23"/>
        <end position="231"/>
    </location>
</feature>
<dbReference type="AlphaFoldDB" id="A0AA41XPJ1"/>
<reference evidence="3" key="2">
    <citation type="journal article" date="2022" name="BMC Genomics">
        <title>Comparative genome analysis of mycobacteria focusing on tRNA and non-coding RNA.</title>
        <authorList>
            <person name="Behra P.R.K."/>
            <person name="Pettersson B.M.F."/>
            <person name="Ramesh M."/>
            <person name="Das S."/>
            <person name="Dasgupta S."/>
            <person name="Kirsebom L.A."/>
        </authorList>
    </citation>
    <scope>NUCLEOTIDE SEQUENCE</scope>
    <source>
        <strain evidence="3">CCUG 55640</strain>
    </source>
</reference>